<reference evidence="13 14" key="1">
    <citation type="submission" date="2019-01" db="EMBL/GenBank/DDBJ databases">
        <title>Bacillus sp. M5HDSG1-1, whole genome shotgun sequence.</title>
        <authorList>
            <person name="Tuo L."/>
        </authorList>
    </citation>
    <scope>NUCLEOTIDE SEQUENCE [LARGE SCALE GENOMIC DNA]</scope>
    <source>
        <strain evidence="13 14">M5HDSG1-1</strain>
    </source>
</reference>
<feature type="domain" description="Lumazine-binding" evidence="12">
    <location>
        <begin position="97"/>
        <end position="193"/>
    </location>
</feature>
<evidence type="ECO:0000313" key="14">
    <source>
        <dbReference type="Proteomes" id="UP000288024"/>
    </source>
</evidence>
<dbReference type="PANTHER" id="PTHR21098">
    <property type="entry name" value="RIBOFLAVIN SYNTHASE ALPHA CHAIN"/>
    <property type="match status" value="1"/>
</dbReference>
<dbReference type="NCBIfam" id="NF009566">
    <property type="entry name" value="PRK13020.1"/>
    <property type="match status" value="1"/>
</dbReference>
<dbReference type="AlphaFoldDB" id="A0A437KEJ0"/>
<dbReference type="GO" id="GO:0004746">
    <property type="term" value="F:riboflavin synthase activity"/>
    <property type="evidence" value="ECO:0007669"/>
    <property type="project" value="UniProtKB-UniRule"/>
</dbReference>
<dbReference type="InterPro" id="IPR023366">
    <property type="entry name" value="ATP_synth_asu-like_sf"/>
</dbReference>
<evidence type="ECO:0000256" key="5">
    <source>
        <dbReference type="ARBA" id="ARBA00012827"/>
    </source>
</evidence>
<dbReference type="EC" id="2.5.1.9" evidence="5 10"/>
<evidence type="ECO:0000256" key="4">
    <source>
        <dbReference type="ARBA" id="ARBA00011233"/>
    </source>
</evidence>
<dbReference type="PROSITE" id="PS51177">
    <property type="entry name" value="LUMAZINE_BIND"/>
    <property type="match status" value="2"/>
</dbReference>
<proteinExistence type="predicted"/>
<dbReference type="Gene3D" id="2.40.30.20">
    <property type="match status" value="2"/>
</dbReference>
<dbReference type="FunFam" id="2.40.30.20:FF:000004">
    <property type="entry name" value="Riboflavin synthase, alpha subunit"/>
    <property type="match status" value="1"/>
</dbReference>
<keyword evidence="7" id="KW-0686">Riboflavin biosynthesis</keyword>
<dbReference type="EMBL" id="RZTZ01000002">
    <property type="protein sequence ID" value="RVT65527.1"/>
    <property type="molecule type" value="Genomic_DNA"/>
</dbReference>
<dbReference type="PIRSF" id="PIRSF000498">
    <property type="entry name" value="Riboflavin_syn_A"/>
    <property type="match status" value="1"/>
</dbReference>
<dbReference type="SUPFAM" id="SSF63380">
    <property type="entry name" value="Riboflavin synthase domain-like"/>
    <property type="match status" value="2"/>
</dbReference>
<feature type="repeat" description="Lumazine-binding" evidence="11">
    <location>
        <begin position="1"/>
        <end position="96"/>
    </location>
</feature>
<dbReference type="RefSeq" id="WP_127737744.1">
    <property type="nucleotide sequence ID" value="NZ_CAJCKN010000066.1"/>
</dbReference>
<dbReference type="PANTHER" id="PTHR21098:SF12">
    <property type="entry name" value="RIBOFLAVIN SYNTHASE"/>
    <property type="match status" value="1"/>
</dbReference>
<dbReference type="FunFam" id="2.40.30.20:FF:000003">
    <property type="entry name" value="Riboflavin synthase, alpha subunit"/>
    <property type="match status" value="1"/>
</dbReference>
<dbReference type="NCBIfam" id="NF006767">
    <property type="entry name" value="PRK09289.1"/>
    <property type="match status" value="1"/>
</dbReference>
<dbReference type="NCBIfam" id="TIGR00187">
    <property type="entry name" value="ribE"/>
    <property type="match status" value="1"/>
</dbReference>
<name>A0A437KEJ0_9BACI</name>
<keyword evidence="9" id="KW-0677">Repeat</keyword>
<comment type="subunit">
    <text evidence="4">Homotrimer.</text>
</comment>
<gene>
    <name evidence="13" type="primary">ribE</name>
    <name evidence="13" type="ORF">EM808_08500</name>
</gene>
<sequence>MFTGIVEETGIVKNISKTGKTLVLAIQAKTIMDDMRLGDSISVNGVCLTVTSFKQNEFSADVMPETFKDTSLSRLTNGSLVNLERAMAANGRFGGHFVTGHIDGVGTILSRKPIENSISLEIEIPEAGTHLVLEKGSIAIDGTSLTIFETKSRSICVSIIPHTTLESIVGKKQVGDIVNLEFDMMAKYFYSFMNREADKNQSSKITPSFLKDNGFY</sequence>
<organism evidence="13 14">
    <name type="scientific">Niallia taxi</name>
    <dbReference type="NCBI Taxonomy" id="2499688"/>
    <lineage>
        <taxon>Bacteria</taxon>
        <taxon>Bacillati</taxon>
        <taxon>Bacillota</taxon>
        <taxon>Bacilli</taxon>
        <taxon>Bacillales</taxon>
        <taxon>Bacillaceae</taxon>
        <taxon>Niallia</taxon>
    </lineage>
</organism>
<comment type="caution">
    <text evidence="13">The sequence shown here is derived from an EMBL/GenBank/DDBJ whole genome shotgun (WGS) entry which is preliminary data.</text>
</comment>
<comment type="pathway">
    <text evidence="3">Cofactor biosynthesis; riboflavin biosynthesis; riboflavin from 2-hydroxy-3-oxobutyl phosphate and 5-amino-6-(D-ribitylamino)uracil: step 2/2.</text>
</comment>
<dbReference type="GeneID" id="87618358"/>
<dbReference type="InterPro" id="IPR017938">
    <property type="entry name" value="Riboflavin_synthase-like_b-brl"/>
</dbReference>
<keyword evidence="14" id="KW-1185">Reference proteome</keyword>
<dbReference type="InterPro" id="IPR026017">
    <property type="entry name" value="Lumazine-bd_dom"/>
</dbReference>
<dbReference type="CDD" id="cd00402">
    <property type="entry name" value="Riboflavin_synthase_like"/>
    <property type="match status" value="1"/>
</dbReference>
<evidence type="ECO:0000259" key="12">
    <source>
        <dbReference type="PROSITE" id="PS51177"/>
    </source>
</evidence>
<dbReference type="Pfam" id="PF00677">
    <property type="entry name" value="Lum_binding"/>
    <property type="match status" value="2"/>
</dbReference>
<evidence type="ECO:0000256" key="6">
    <source>
        <dbReference type="ARBA" id="ARBA00013950"/>
    </source>
</evidence>
<evidence type="ECO:0000256" key="9">
    <source>
        <dbReference type="ARBA" id="ARBA00022737"/>
    </source>
</evidence>
<protein>
    <recommendedName>
        <fullName evidence="6 10">Riboflavin synthase</fullName>
        <ecNumber evidence="5 10">2.5.1.9</ecNumber>
    </recommendedName>
</protein>
<comment type="function">
    <text evidence="2">Catalyzes the dismutation of two molecules of 6,7-dimethyl-8-ribityllumazine, resulting in the formation of riboflavin and 5-amino-6-(D-ribitylamino)uracil.</text>
</comment>
<evidence type="ECO:0000256" key="3">
    <source>
        <dbReference type="ARBA" id="ARBA00004887"/>
    </source>
</evidence>
<dbReference type="Proteomes" id="UP000288024">
    <property type="component" value="Unassembled WGS sequence"/>
</dbReference>
<evidence type="ECO:0000256" key="2">
    <source>
        <dbReference type="ARBA" id="ARBA00002803"/>
    </source>
</evidence>
<evidence type="ECO:0000256" key="10">
    <source>
        <dbReference type="NCBIfam" id="TIGR00187"/>
    </source>
</evidence>
<evidence type="ECO:0000256" key="8">
    <source>
        <dbReference type="ARBA" id="ARBA00022679"/>
    </source>
</evidence>
<evidence type="ECO:0000256" key="7">
    <source>
        <dbReference type="ARBA" id="ARBA00022619"/>
    </source>
</evidence>
<accession>A0A437KEJ0</accession>
<feature type="domain" description="Lumazine-binding" evidence="12">
    <location>
        <begin position="1"/>
        <end position="96"/>
    </location>
</feature>
<evidence type="ECO:0000256" key="11">
    <source>
        <dbReference type="PROSITE-ProRule" id="PRU00524"/>
    </source>
</evidence>
<dbReference type="InterPro" id="IPR001783">
    <property type="entry name" value="Lumazine-bd"/>
</dbReference>
<dbReference type="GO" id="GO:0009231">
    <property type="term" value="P:riboflavin biosynthetic process"/>
    <property type="evidence" value="ECO:0007669"/>
    <property type="project" value="UniProtKB-KW"/>
</dbReference>
<feature type="repeat" description="Lumazine-binding" evidence="11">
    <location>
        <begin position="97"/>
        <end position="193"/>
    </location>
</feature>
<evidence type="ECO:0000256" key="1">
    <source>
        <dbReference type="ARBA" id="ARBA00000968"/>
    </source>
</evidence>
<comment type="catalytic activity">
    <reaction evidence="1">
        <text>2 6,7-dimethyl-8-(1-D-ribityl)lumazine + H(+) = 5-amino-6-(D-ribitylamino)uracil + riboflavin</text>
        <dbReference type="Rhea" id="RHEA:20772"/>
        <dbReference type="ChEBI" id="CHEBI:15378"/>
        <dbReference type="ChEBI" id="CHEBI:15934"/>
        <dbReference type="ChEBI" id="CHEBI:57986"/>
        <dbReference type="ChEBI" id="CHEBI:58201"/>
        <dbReference type="EC" id="2.5.1.9"/>
    </reaction>
</comment>
<evidence type="ECO:0000313" key="13">
    <source>
        <dbReference type="EMBL" id="RVT65527.1"/>
    </source>
</evidence>
<keyword evidence="8 13" id="KW-0808">Transferase</keyword>